<dbReference type="EMBL" id="QSFX01000001">
    <property type="protein sequence ID" value="RHA91873.1"/>
    <property type="molecule type" value="Genomic_DNA"/>
</dbReference>
<keyword evidence="7" id="KW-1185">Reference proteome</keyword>
<reference evidence="9 10" key="3">
    <citation type="submission" date="2018-08" db="EMBL/GenBank/DDBJ databases">
        <title>A genome reference for cultivated species of the human gut microbiota.</title>
        <authorList>
            <person name="Zou Y."/>
            <person name="Xue W."/>
            <person name="Luo G."/>
        </authorList>
    </citation>
    <scope>NUCLEOTIDE SEQUENCE [LARGE SCALE GENOMIC DNA]</scope>
    <source>
        <strain evidence="4 11">AF28-15</strain>
        <strain evidence="6 10">AM23-23AC</strain>
        <strain evidence="5 9">AM42-1AC</strain>
    </source>
</reference>
<reference evidence="2" key="1">
    <citation type="submission" date="2015-05" db="EMBL/GenBank/DDBJ databases">
        <authorList>
            <person name="Wang D.B."/>
            <person name="Wang M."/>
        </authorList>
    </citation>
    <scope>NUCLEOTIDE SEQUENCE [LARGE SCALE GENOMIC DNA]</scope>
    <source>
        <strain evidence="2">L1-83</strain>
    </source>
</reference>
<feature type="transmembrane region" description="Helical" evidence="1">
    <location>
        <begin position="172"/>
        <end position="194"/>
    </location>
</feature>
<evidence type="ECO:0000313" key="7">
    <source>
        <dbReference type="Proteomes" id="UP000049828"/>
    </source>
</evidence>
<evidence type="ECO:0000313" key="11">
    <source>
        <dbReference type="Proteomes" id="UP000283738"/>
    </source>
</evidence>
<dbReference type="AlphaFoldDB" id="A0A0M6WCJ7"/>
<protein>
    <submittedName>
        <fullName evidence="2">Uncharacterized protein</fullName>
    </submittedName>
</protein>
<evidence type="ECO:0000313" key="10">
    <source>
        <dbReference type="Proteomes" id="UP000283701"/>
    </source>
</evidence>
<dbReference type="Proteomes" id="UP000095453">
    <property type="component" value="Unassembled WGS sequence"/>
</dbReference>
<dbReference type="Proteomes" id="UP000049828">
    <property type="component" value="Unassembled WGS sequence"/>
</dbReference>
<feature type="transmembrane region" description="Helical" evidence="1">
    <location>
        <begin position="200"/>
        <end position="218"/>
    </location>
</feature>
<evidence type="ECO:0000313" key="9">
    <source>
        <dbReference type="Proteomes" id="UP000283492"/>
    </source>
</evidence>
<gene>
    <name evidence="6" type="ORF">DW654_04860</name>
    <name evidence="5" type="ORF">DW914_01435</name>
    <name evidence="4" type="ORF">DWY96_03225</name>
    <name evidence="3" type="ORF">ERS852444_00428</name>
    <name evidence="2" type="ORF">RIL183_00951</name>
</gene>
<dbReference type="EMBL" id="CYXX01000002">
    <property type="protein sequence ID" value="CUM77451.1"/>
    <property type="molecule type" value="Genomic_DNA"/>
</dbReference>
<proteinExistence type="predicted"/>
<sequence>MFFFKRRKKEKTLENKFDELNEGILNEKDRENPHKVEHYVIERLEQMIETTKEIEDEKAEYKVVTSYLNDIQTLEGLTEEEKKPITDIASNIVALNKTRYELMHSEKKIADVQFAQMQQEESDIPNAIKRLQSNEAYLETIRRDMKYLEREKGEWQLYQEILSHDRVKMQKFMYVAAGLSVTAALILLITQIILGTDMRLIWMILIFIAVLGICLPYLKMMNDRTESRRAKANADKAITLLNKVKIKYVNMTNAVDYACEKYHVRNGKELEYIWECYMDAVKQKEKFEQNSDDIDYFNNRMIRELSAYRLYDSRVWIPQAAALIDHKEMVEITHNLVMRRQKLRSRMEYNAGILKEQRTEVAKFMEEMPEMRPQIQDILDSVDRLSRP</sequence>
<dbReference type="RefSeq" id="WP_055039111.1">
    <property type="nucleotide sequence ID" value="NZ_CABJFX010000001.1"/>
</dbReference>
<evidence type="ECO:0000313" key="2">
    <source>
        <dbReference type="EMBL" id="CRL32969.1"/>
    </source>
</evidence>
<evidence type="ECO:0000313" key="6">
    <source>
        <dbReference type="EMBL" id="RHF86259.1"/>
    </source>
</evidence>
<dbReference type="GeneID" id="75163889"/>
<dbReference type="Proteomes" id="UP000283738">
    <property type="component" value="Unassembled WGS sequence"/>
</dbReference>
<dbReference type="OrthoDB" id="9772748at2"/>
<accession>A0A0M6WCJ7</accession>
<dbReference type="EMBL" id="CVRS01000016">
    <property type="protein sequence ID" value="CRL32969.1"/>
    <property type="molecule type" value="Genomic_DNA"/>
</dbReference>
<evidence type="ECO:0000313" key="8">
    <source>
        <dbReference type="Proteomes" id="UP000095453"/>
    </source>
</evidence>
<keyword evidence="1" id="KW-0812">Transmembrane</keyword>
<evidence type="ECO:0000313" key="4">
    <source>
        <dbReference type="EMBL" id="RGQ53713.1"/>
    </source>
</evidence>
<dbReference type="EMBL" id="QRHP01000003">
    <property type="protein sequence ID" value="RHF86259.1"/>
    <property type="molecule type" value="Genomic_DNA"/>
</dbReference>
<dbReference type="EMBL" id="QRTF01000004">
    <property type="protein sequence ID" value="RGQ53713.1"/>
    <property type="molecule type" value="Genomic_DNA"/>
</dbReference>
<keyword evidence="1" id="KW-1133">Transmembrane helix</keyword>
<reference evidence="7" key="2">
    <citation type="submission" date="2015-05" db="EMBL/GenBank/DDBJ databases">
        <authorList>
            <consortium name="Pathogen Informatics"/>
        </authorList>
    </citation>
    <scope>NUCLEOTIDE SEQUENCE [LARGE SCALE GENOMIC DNA]</scope>
    <source>
        <strain evidence="3 8">2789STDY5608887</strain>
        <strain evidence="7">L1-83</strain>
    </source>
</reference>
<evidence type="ECO:0000313" key="5">
    <source>
        <dbReference type="EMBL" id="RHA91873.1"/>
    </source>
</evidence>
<keyword evidence="1" id="KW-0472">Membrane</keyword>
<dbReference type="Proteomes" id="UP000283701">
    <property type="component" value="Unassembled WGS sequence"/>
</dbReference>
<evidence type="ECO:0000313" key="3">
    <source>
        <dbReference type="EMBL" id="CUM77451.1"/>
    </source>
</evidence>
<organism evidence="2 7">
    <name type="scientific">Roseburia inulinivorans</name>
    <dbReference type="NCBI Taxonomy" id="360807"/>
    <lineage>
        <taxon>Bacteria</taxon>
        <taxon>Bacillati</taxon>
        <taxon>Bacillota</taxon>
        <taxon>Clostridia</taxon>
        <taxon>Lachnospirales</taxon>
        <taxon>Lachnospiraceae</taxon>
        <taxon>Roseburia</taxon>
    </lineage>
</organism>
<name>A0A0M6WCJ7_9FIRM</name>
<evidence type="ECO:0000256" key="1">
    <source>
        <dbReference type="SAM" id="Phobius"/>
    </source>
</evidence>
<dbReference type="STRING" id="360807.ERS852392_00481"/>
<dbReference type="Proteomes" id="UP000283492">
    <property type="component" value="Unassembled WGS sequence"/>
</dbReference>